<gene>
    <name evidence="2" type="ORF">GGH94_004240</name>
</gene>
<evidence type="ECO:0008006" key="4">
    <source>
        <dbReference type="Google" id="ProtNLM"/>
    </source>
</evidence>
<sequence length="1217" mass="138085">MDNLSAFQILPHHVVKLIVDHVAGCSRLRFDGVTTYSDEYKTLQMPLLWVCNNFRAFVHQRFCQVHRLTLKNDQDSVEARLYSWPTSCKELGYPTHLLAKELRFDLDIESVYSGKALQLLSGAAYEGCSFPLVCKLNIDLTIDVEGCYNWEPEGDDLRDDGLEPDSDNDDTPKTRYVCPPDTADNITAFVQRVKQMAPMISEIDVTPFDEVENLLKSRNVHILDLVQQLFGIVEKHTVITCGSDPLVKYFDLEAIGDLVYMDCSLDTDCNDVTPLIRRSTQTLQFLDIDIGNADVTSLLKDPDGGGFLEYPCLQTLILRSFYDTAALPKVVFKDIVPFPRLLHLSLLSPYPFGDDIVFRGNYSTLEYLEMRLFPETVSVFKKYRVFTPTSHSKLKCLKIRMPLRRVPDIFATATEYMQFVLSIAPGASVRVIPDLAKYPEDCNLALSALKGHGCIQILSLRDTSLSLWEALTLVKSLPLLSDLTTRAPDLGELPLGVSMAGLPEYVRAAYAPMGKRFRCWNIMYQREPNYSELATVMLLLALACPNFDYAAVDYEQREPFMAAMQEKIDEPGHALAGPSADIQKAIVDEVRLLRQVSESIPWYRLASKYCLSIDVLQSIYDQAEVDAQQRQQQSVLVTRAVERHFDNTLDRCNWEAVASELNLPLIKCLELFDTSSSTIQPRSLIESYGGWSKPDMARLKRFIANNYTDGATVDWRLAGAYMNVDALECQRVGQGTFNAPINEVVYRRICEFRESKLSWKDVHQHFLQYPNFTHLRSRWYWFKAKQEGRTSDKIAAEWTDSERELMKGLINRHVQSTSITELVSIIKTTRQQDGTISGSRWAAPDDETLLKMIDGSAMNTAAKWEQAGKALGRSAIACKCRFAVVNHSRMHIQATADSQSLVASEVQRQRESNSAVDWSQVSQAVGLGLRECLELCQYDLGKARWHYDSDSFSQDMADRMTGFIEAHYPAPTPVNYRAVSNFMWVTTEDCIRIHDILQGKFKWTEADYERAAALRAQGLTYNEVARYFSPTLTQGNVCSALRGYLSPKQVQEPISTDELSEINRLIDEYAGKYPVVEIIDKIRTQLNLSKRRNCHLRLSSCIAAHPRYQAILRGMDYNDLANRIATGQTTVKLAAKEFDVPQRALAKRMESPNSKAYSSDWTEEEIRKLVDYMQTGDSKPSMVYFSKLLGTKSSKQCCKKIDHLRSKGVLPRLAKTR</sequence>
<evidence type="ECO:0000313" key="3">
    <source>
        <dbReference type="Proteomes" id="UP001140074"/>
    </source>
</evidence>
<evidence type="ECO:0000256" key="1">
    <source>
        <dbReference type="SAM" id="MobiDB-lite"/>
    </source>
</evidence>
<reference evidence="2" key="1">
    <citation type="submission" date="2022-07" db="EMBL/GenBank/DDBJ databases">
        <title>Phylogenomic reconstructions and comparative analyses of Kickxellomycotina fungi.</title>
        <authorList>
            <person name="Reynolds N.K."/>
            <person name="Stajich J.E."/>
            <person name="Barry K."/>
            <person name="Grigoriev I.V."/>
            <person name="Crous P."/>
            <person name="Smith M.E."/>
        </authorList>
    </citation>
    <scope>NUCLEOTIDE SEQUENCE</scope>
    <source>
        <strain evidence="2">RSA 476</strain>
    </source>
</reference>
<proteinExistence type="predicted"/>
<comment type="caution">
    <text evidence="2">The sequence shown here is derived from an EMBL/GenBank/DDBJ whole genome shotgun (WGS) entry which is preliminary data.</text>
</comment>
<dbReference type="Proteomes" id="UP001140074">
    <property type="component" value="Unassembled WGS sequence"/>
</dbReference>
<organism evidence="2 3">
    <name type="scientific">Coemansia aciculifera</name>
    <dbReference type="NCBI Taxonomy" id="417176"/>
    <lineage>
        <taxon>Eukaryota</taxon>
        <taxon>Fungi</taxon>
        <taxon>Fungi incertae sedis</taxon>
        <taxon>Zoopagomycota</taxon>
        <taxon>Kickxellomycotina</taxon>
        <taxon>Kickxellomycetes</taxon>
        <taxon>Kickxellales</taxon>
        <taxon>Kickxellaceae</taxon>
        <taxon>Coemansia</taxon>
    </lineage>
</organism>
<accession>A0A9W8M3R9</accession>
<protein>
    <recommendedName>
        <fullName evidence="4">Myb-like domain-containing protein</fullName>
    </recommendedName>
</protein>
<dbReference type="AlphaFoldDB" id="A0A9W8M3R9"/>
<feature type="compositionally biased region" description="Acidic residues" evidence="1">
    <location>
        <begin position="155"/>
        <end position="169"/>
    </location>
</feature>
<dbReference type="EMBL" id="JANBUY010000166">
    <property type="protein sequence ID" value="KAJ2862486.1"/>
    <property type="molecule type" value="Genomic_DNA"/>
</dbReference>
<evidence type="ECO:0000313" key="2">
    <source>
        <dbReference type="EMBL" id="KAJ2862486.1"/>
    </source>
</evidence>
<feature type="region of interest" description="Disordered" evidence="1">
    <location>
        <begin position="155"/>
        <end position="174"/>
    </location>
</feature>
<keyword evidence="3" id="KW-1185">Reference proteome</keyword>
<name>A0A9W8M3R9_9FUNG</name>